<organism evidence="2 3">
    <name type="scientific">Candidatus Jorgensenbacteria bacterium RIFCSPHIGHO2_02_FULL_45_20</name>
    <dbReference type="NCBI Taxonomy" id="1798470"/>
    <lineage>
        <taxon>Bacteria</taxon>
        <taxon>Candidatus Joergenseniibacteriota</taxon>
    </lineage>
</organism>
<gene>
    <name evidence="2" type="ORF">A3D55_02905</name>
</gene>
<dbReference type="Proteomes" id="UP000178825">
    <property type="component" value="Unassembled WGS sequence"/>
</dbReference>
<dbReference type="Pfam" id="PF12647">
    <property type="entry name" value="RNHCP"/>
    <property type="match status" value="1"/>
</dbReference>
<dbReference type="AlphaFoldDB" id="A0A1F6BPR1"/>
<reference evidence="2 3" key="1">
    <citation type="journal article" date="2016" name="Nat. Commun.">
        <title>Thousands of microbial genomes shed light on interconnected biogeochemical processes in an aquifer system.</title>
        <authorList>
            <person name="Anantharaman K."/>
            <person name="Brown C.T."/>
            <person name="Hug L.A."/>
            <person name="Sharon I."/>
            <person name="Castelle C.J."/>
            <person name="Probst A.J."/>
            <person name="Thomas B.C."/>
            <person name="Singh A."/>
            <person name="Wilkins M.J."/>
            <person name="Karaoz U."/>
            <person name="Brodie E.L."/>
            <person name="Williams K.H."/>
            <person name="Hubbard S.S."/>
            <person name="Banfield J.F."/>
        </authorList>
    </citation>
    <scope>NUCLEOTIDE SEQUENCE [LARGE SCALE GENOMIC DNA]</scope>
</reference>
<dbReference type="InterPro" id="IPR024439">
    <property type="entry name" value="RNHCP"/>
</dbReference>
<dbReference type="EMBL" id="MFKJ01000011">
    <property type="protein sequence ID" value="OGG38919.1"/>
    <property type="molecule type" value="Genomic_DNA"/>
</dbReference>
<comment type="caution">
    <text evidence="2">The sequence shown here is derived from an EMBL/GenBank/DDBJ whole genome shotgun (WGS) entry which is preliminary data.</text>
</comment>
<name>A0A1F6BPR1_9BACT</name>
<accession>A0A1F6BPR1</accession>
<evidence type="ECO:0000313" key="3">
    <source>
        <dbReference type="Proteomes" id="UP000178825"/>
    </source>
</evidence>
<evidence type="ECO:0000313" key="2">
    <source>
        <dbReference type="EMBL" id="OGG38919.1"/>
    </source>
</evidence>
<feature type="domain" description="RNHCP" evidence="1">
    <location>
        <begin position="10"/>
        <end position="88"/>
    </location>
</feature>
<protein>
    <recommendedName>
        <fullName evidence="1">RNHCP domain-containing protein</fullName>
    </recommendedName>
</protein>
<dbReference type="STRING" id="1798470.A3D55_02905"/>
<proteinExistence type="predicted"/>
<sequence>MLKKFQRTTENFICEKCAAYVSGSGYTNHCPQCLWSKHVDVNPGDRRSQCGGAMKPVAIRKKARGWIIKHKCEVCGLEKNNKLADGDNFEVAIKISKTS</sequence>
<evidence type="ECO:0000259" key="1">
    <source>
        <dbReference type="Pfam" id="PF12647"/>
    </source>
</evidence>